<dbReference type="InterPro" id="IPR000192">
    <property type="entry name" value="Aminotrans_V_dom"/>
</dbReference>
<dbReference type="InterPro" id="IPR015421">
    <property type="entry name" value="PyrdxlP-dep_Trfase_major"/>
</dbReference>
<dbReference type="SUPFAM" id="SSF53383">
    <property type="entry name" value="PLP-dependent transferases"/>
    <property type="match status" value="1"/>
</dbReference>
<dbReference type="EMBL" id="ACLJ02000001">
    <property type="protein sequence ID" value="EFK55223.1"/>
    <property type="molecule type" value="Genomic_DNA"/>
</dbReference>
<keyword evidence="2" id="KW-0808">Transferase</keyword>
<dbReference type="PANTHER" id="PTHR43586:SF21">
    <property type="entry name" value="PYRIDOXAL PHOSPHATE (PLP)-DEPENDENT ASPARTATE AMINOTRANSFERASE SUPERFAMILY"/>
    <property type="match status" value="1"/>
</dbReference>
<proteinExistence type="predicted"/>
<keyword evidence="3" id="KW-1185">Reference proteome</keyword>
<sequence>MKHLVRKEETVDYGAEYDVYRVRGLYASLSDGWTYLNSHDCPQIPERVSAAVSRSFRMAPQVPAREFHSGSHSGQSVGRPEGDNLLEAARHAVADLVGASADRVILGASLPVLYSALVTSMEPQFRYDSSVVVSSLDRCELRTAVSRARAQVRTAHAELGTGELPSWQYEQLVDGSTRLVSIPAAHAELGSVTEVSEIAERVRSRSRAWVLVDATAYAPYHRIDFDKWDADIVALDMAALGGPQVAALVLRDAAMLKRVDSQVLGIVSAGVAPGLAGGVTAAVDHLAGLAPELPGRGTRRARLDRSMAEMSTYLGGLRDDLYTFLGTWPHVHILGSSGEAAADATTERLPRLTFGVQGVPAPTVYERLFDNGIVTTLTRPTPLLTDMGLEEIGGGVTVGLGPFNTYQDIEQVMRVVASLA</sequence>
<dbReference type="InterPro" id="IPR015424">
    <property type="entry name" value="PyrdxlP-dep_Trfase"/>
</dbReference>
<dbReference type="Pfam" id="PF00266">
    <property type="entry name" value="Aminotran_5"/>
    <property type="match status" value="1"/>
</dbReference>
<dbReference type="RefSeq" id="WP_005287390.1">
    <property type="nucleotide sequence ID" value="NZ_CM000961.1"/>
</dbReference>
<evidence type="ECO:0000259" key="1">
    <source>
        <dbReference type="Pfam" id="PF00266"/>
    </source>
</evidence>
<evidence type="ECO:0000313" key="3">
    <source>
        <dbReference type="Proteomes" id="UP000004208"/>
    </source>
</evidence>
<name>D7WBJ2_9CORY</name>
<dbReference type="PANTHER" id="PTHR43586">
    <property type="entry name" value="CYSTEINE DESULFURASE"/>
    <property type="match status" value="1"/>
</dbReference>
<evidence type="ECO:0000313" key="2">
    <source>
        <dbReference type="EMBL" id="EFK55223.1"/>
    </source>
</evidence>
<protein>
    <submittedName>
        <fullName evidence="2">Aminotransferase, class V</fullName>
    </submittedName>
</protein>
<dbReference type="GO" id="GO:0008483">
    <property type="term" value="F:transaminase activity"/>
    <property type="evidence" value="ECO:0007669"/>
    <property type="project" value="UniProtKB-KW"/>
</dbReference>
<organism evidence="2 3">
    <name type="scientific">Corynebacterium genitalium ATCC 33030</name>
    <dbReference type="NCBI Taxonomy" id="585529"/>
    <lineage>
        <taxon>Bacteria</taxon>
        <taxon>Bacillati</taxon>
        <taxon>Actinomycetota</taxon>
        <taxon>Actinomycetes</taxon>
        <taxon>Mycobacteriales</taxon>
        <taxon>Corynebacteriaceae</taxon>
        <taxon>Corynebacterium</taxon>
    </lineage>
</organism>
<dbReference type="Gene3D" id="3.90.1150.10">
    <property type="entry name" value="Aspartate Aminotransferase, domain 1"/>
    <property type="match status" value="1"/>
</dbReference>
<keyword evidence="2" id="KW-0032">Aminotransferase</keyword>
<dbReference type="HOGENOM" id="CLU_003433_2_2_11"/>
<feature type="domain" description="Aminotransferase class V" evidence="1">
    <location>
        <begin position="68"/>
        <end position="236"/>
    </location>
</feature>
<reference evidence="2" key="1">
    <citation type="submission" date="2010-06" db="EMBL/GenBank/DDBJ databases">
        <authorList>
            <person name="Muzny D."/>
            <person name="Qin X."/>
            <person name="Buhay C."/>
            <person name="Dugan-Rocha S."/>
            <person name="Ding Y."/>
            <person name="Chen G."/>
            <person name="Hawes A."/>
            <person name="Holder M."/>
            <person name="Jhangiani S."/>
            <person name="Johnson A."/>
            <person name="Khan Z."/>
            <person name="Li Z."/>
            <person name="Liu W."/>
            <person name="Liu X."/>
            <person name="Perez L."/>
            <person name="Shen H."/>
            <person name="Wang Q."/>
            <person name="Watt J."/>
            <person name="Xi L."/>
            <person name="Xin Y."/>
            <person name="Zhou J."/>
            <person name="Deng J."/>
            <person name="Jiang H."/>
            <person name="Liu Y."/>
            <person name="Qu J."/>
            <person name="Song X.-Z."/>
            <person name="Zhang L."/>
            <person name="Villasana D."/>
            <person name="Johnson A."/>
            <person name="Liu J."/>
            <person name="Liyanage D."/>
            <person name="Lorensuhewa L."/>
            <person name="Robinson T."/>
            <person name="Song A."/>
            <person name="Song B.-B."/>
            <person name="Dinh H."/>
            <person name="Thornton R."/>
            <person name="Coyle M."/>
            <person name="Francisco L."/>
            <person name="Jackson L."/>
            <person name="Javaid M."/>
            <person name="Korchina V."/>
            <person name="Kovar C."/>
            <person name="Mata R."/>
            <person name="Mathew T."/>
            <person name="Ngo R."/>
            <person name="Nguyen L."/>
            <person name="Nguyen N."/>
            <person name="Okwuonu G."/>
            <person name="Ongeri F."/>
            <person name="Pham C."/>
            <person name="Simmons D."/>
            <person name="Wilczek-Boney K."/>
            <person name="Hale W."/>
            <person name="Jakkamsetti A."/>
            <person name="Pham P."/>
            <person name="Ruth R."/>
            <person name="San Lucas F."/>
            <person name="Warren J."/>
            <person name="Zhang J."/>
            <person name="Zhao Z."/>
            <person name="Zhou C."/>
            <person name="Zhu D."/>
            <person name="Lee S."/>
            <person name="Bess C."/>
            <person name="Blankenburg K."/>
            <person name="Forbes L."/>
            <person name="Fu Q."/>
            <person name="Gubbala S."/>
            <person name="Hirani K."/>
            <person name="Jayaseelan J.C."/>
            <person name="Lara F."/>
            <person name="Munidasa M."/>
            <person name="Palculict T."/>
            <person name="Patil S."/>
            <person name="Pu L.-L."/>
            <person name="Saada N."/>
            <person name="Tang L."/>
            <person name="Weissenberger G."/>
            <person name="Zhu Y."/>
            <person name="Hemphill L."/>
            <person name="Shang Y."/>
            <person name="Youmans B."/>
            <person name="Ayvaz T."/>
            <person name="Ross M."/>
            <person name="Santibanez J."/>
            <person name="Aqrawi P."/>
            <person name="Gross S."/>
            <person name="Joshi V."/>
            <person name="Fowler G."/>
            <person name="Nazareth L."/>
            <person name="Reid J."/>
            <person name="Worley K."/>
            <person name="Petrosino J."/>
            <person name="Highlander S."/>
            <person name="Gibbs R."/>
        </authorList>
    </citation>
    <scope>NUCLEOTIDE SEQUENCE [LARGE SCALE GENOMIC DNA]</scope>
    <source>
        <strain evidence="2">ATCC 33030</strain>
    </source>
</reference>
<dbReference type="Gene3D" id="3.40.640.10">
    <property type="entry name" value="Type I PLP-dependent aspartate aminotransferase-like (Major domain)"/>
    <property type="match status" value="1"/>
</dbReference>
<comment type="caution">
    <text evidence="2">The sequence shown here is derived from an EMBL/GenBank/DDBJ whole genome shotgun (WGS) entry which is preliminary data.</text>
</comment>
<dbReference type="Proteomes" id="UP000004208">
    <property type="component" value="Unassembled WGS sequence"/>
</dbReference>
<gene>
    <name evidence="2" type="ORF">HMPREF0291_10481</name>
</gene>
<dbReference type="STRING" id="585529.HMPREF0291_10481"/>
<dbReference type="eggNOG" id="COG0520">
    <property type="taxonomic scope" value="Bacteria"/>
</dbReference>
<accession>D7WBJ2</accession>
<dbReference type="AlphaFoldDB" id="D7WBJ2"/>
<dbReference type="InterPro" id="IPR015422">
    <property type="entry name" value="PyrdxlP-dep_Trfase_small"/>
</dbReference>